<protein>
    <recommendedName>
        <fullName evidence="4">Vacuolar membrane protease</fullName>
    </recommendedName>
    <alternativeName>
        <fullName evidence="8">FXNA-related family protease 1</fullName>
    </alternativeName>
</protein>
<feature type="transmembrane region" description="Helical" evidence="9">
    <location>
        <begin position="440"/>
        <end position="458"/>
    </location>
</feature>
<evidence type="ECO:0000256" key="6">
    <source>
        <dbReference type="ARBA" id="ARBA00022989"/>
    </source>
</evidence>
<evidence type="ECO:0000259" key="11">
    <source>
        <dbReference type="Pfam" id="PF04389"/>
    </source>
</evidence>
<evidence type="ECO:0000256" key="5">
    <source>
        <dbReference type="ARBA" id="ARBA00022554"/>
    </source>
</evidence>
<keyword evidence="9" id="KW-0472">Membrane</keyword>
<proteinExistence type="inferred from homology"/>
<dbReference type="Pfam" id="PF04389">
    <property type="entry name" value="Peptidase_M28"/>
    <property type="match status" value="1"/>
</dbReference>
<dbReference type="RefSeq" id="WP_166935675.1">
    <property type="nucleotide sequence ID" value="NZ_BAAADD010000006.1"/>
</dbReference>
<keyword evidence="13" id="KW-1185">Reference proteome</keyword>
<evidence type="ECO:0000256" key="10">
    <source>
        <dbReference type="SAM" id="SignalP"/>
    </source>
</evidence>
<evidence type="ECO:0000256" key="2">
    <source>
        <dbReference type="ARBA" id="ARBA00004128"/>
    </source>
</evidence>
<feature type="transmembrane region" description="Helical" evidence="9">
    <location>
        <begin position="347"/>
        <end position="373"/>
    </location>
</feature>
<evidence type="ECO:0000256" key="4">
    <source>
        <dbReference type="ARBA" id="ARBA00017435"/>
    </source>
</evidence>
<reference evidence="12 13" key="1">
    <citation type="journal article" date="2019" name="Int. J. Syst. Evol. Microbiol.">
        <title>The Global Catalogue of Microorganisms (GCM) 10K type strain sequencing project: providing services to taxonomists for standard genome sequencing and annotation.</title>
        <authorList>
            <consortium name="The Broad Institute Genomics Platform"/>
            <consortium name="The Broad Institute Genome Sequencing Center for Infectious Disease"/>
            <person name="Wu L."/>
            <person name="Ma J."/>
        </authorList>
    </citation>
    <scope>NUCLEOTIDE SEQUENCE [LARGE SCALE GENOMIC DNA]</scope>
    <source>
        <strain evidence="12 13">JCM 15089</strain>
    </source>
</reference>
<evidence type="ECO:0000313" key="12">
    <source>
        <dbReference type="EMBL" id="GAA0574953.1"/>
    </source>
</evidence>
<evidence type="ECO:0000256" key="1">
    <source>
        <dbReference type="ARBA" id="ARBA00003273"/>
    </source>
</evidence>
<dbReference type="InterPro" id="IPR007484">
    <property type="entry name" value="Peptidase_M28"/>
</dbReference>
<comment type="subcellular location">
    <subcellularLocation>
        <location evidence="2">Vacuole membrane</location>
        <topology evidence="2">Multi-pass membrane protein</topology>
    </subcellularLocation>
</comment>
<comment type="caution">
    <text evidence="12">The sequence shown here is derived from an EMBL/GenBank/DDBJ whole genome shotgun (WGS) entry which is preliminary data.</text>
</comment>
<keyword evidence="7" id="KW-0325">Glycoprotein</keyword>
<dbReference type="Gene3D" id="3.40.630.10">
    <property type="entry name" value="Zn peptidases"/>
    <property type="match status" value="1"/>
</dbReference>
<evidence type="ECO:0000256" key="7">
    <source>
        <dbReference type="ARBA" id="ARBA00023180"/>
    </source>
</evidence>
<evidence type="ECO:0000313" key="13">
    <source>
        <dbReference type="Proteomes" id="UP001499951"/>
    </source>
</evidence>
<dbReference type="PANTHER" id="PTHR12147:SF58">
    <property type="entry name" value="VACUOLAR MEMBRANE PROTEASE"/>
    <property type="match status" value="1"/>
</dbReference>
<keyword evidence="6 9" id="KW-1133">Transmembrane helix</keyword>
<feature type="domain" description="Peptidase M28" evidence="11">
    <location>
        <begin position="98"/>
        <end position="285"/>
    </location>
</feature>
<feature type="signal peptide" evidence="10">
    <location>
        <begin position="1"/>
        <end position="25"/>
    </location>
</feature>
<accession>A0ABN1EVV8</accession>
<evidence type="ECO:0000256" key="8">
    <source>
        <dbReference type="ARBA" id="ARBA00031512"/>
    </source>
</evidence>
<dbReference type="Proteomes" id="UP001499951">
    <property type="component" value="Unassembled WGS sequence"/>
</dbReference>
<evidence type="ECO:0000256" key="9">
    <source>
        <dbReference type="SAM" id="Phobius"/>
    </source>
</evidence>
<feature type="transmembrane region" description="Helical" evidence="9">
    <location>
        <begin position="499"/>
        <end position="517"/>
    </location>
</feature>
<evidence type="ECO:0000256" key="3">
    <source>
        <dbReference type="ARBA" id="ARBA00010918"/>
    </source>
</evidence>
<feature type="transmembrane region" description="Helical" evidence="9">
    <location>
        <begin position="413"/>
        <end position="434"/>
    </location>
</feature>
<keyword evidence="9" id="KW-0812">Transmembrane</keyword>
<gene>
    <name evidence="12" type="ORF">GCM10008942_24650</name>
</gene>
<comment type="similarity">
    <text evidence="3">Belongs to the peptidase M28 family.</text>
</comment>
<comment type="function">
    <text evidence="1">May be involved in vacuolar sorting and osmoregulation.</text>
</comment>
<keyword evidence="5" id="KW-0926">Vacuole</keyword>
<dbReference type="EMBL" id="BAAADD010000006">
    <property type="protein sequence ID" value="GAA0574953.1"/>
    <property type="molecule type" value="Genomic_DNA"/>
</dbReference>
<sequence length="729" mass="76065">MRTGYIVLALALVLAVWRSQTPTPAAVNAPASEFSAARAFTDINAIAQAPHPVGSAEHERVRAYLAARMTALGLSPRLQSARSTQRFGNRIVSAPVTNIIGTLKGKDSTKPAVLVMSHYDSAPDSPGAGDDSAGVAAALEIARAMKASGVPDRDVIFLVTDGEELGLMGAAAFFHQDPLAAHVGAVINFETRGDSGLAAMFETGPKNADAVAMYAAQAPRPSANSLSRVIYKNMPNGTDLSIALEKGLPGLNFAFIGDEAAYHTPLATPAHLDLGSVQHMGDQALGAARAFAVRLPVQASDAVYSDVLGFFFIQYPLWFGWVVLALAAVLTLYGIRAAGKVAPPSWGGGIIAAVLVIVVPAAALVGAGLTFGGLNHFLRLAHFDFLLAGAGALAVGLALAVAVPFLQRPIRPAALWQVLLLLLLVLGTLAQALVPEAAFMLVWPVLIGGAMASVRFGIARGRGGAISQGVCVGLALVHLAMTAAAAIALFTALGVDLPVVLMMPLLTGLPILLLLPTAKPQRSLPLVIVVAGVALFAYGRFAAPKPAHPAPTQVRYVKDLDTGKAYRVAYAGTLDPWAQKALGEARNAPLPWAGGRTVWWAPADAANVPDTDVVLLRDGGRLRIAVQPRPGALSVAVTVKSEIPLAASTFDGLKLASGTRQEFDIHAPGKDGFSWAVDAPKSGKVEVVVTTRYPEWPAGATPLPALPKERMAFAGHGWTETVKQRTWTP</sequence>
<name>A0ABN1EVV8_9PROT</name>
<dbReference type="SUPFAM" id="SSF53187">
    <property type="entry name" value="Zn-dependent exopeptidases"/>
    <property type="match status" value="1"/>
</dbReference>
<feature type="transmembrane region" description="Helical" evidence="9">
    <location>
        <begin position="470"/>
        <end position="493"/>
    </location>
</feature>
<keyword evidence="10" id="KW-0732">Signal</keyword>
<feature type="transmembrane region" description="Helical" evidence="9">
    <location>
        <begin position="315"/>
        <end position="335"/>
    </location>
</feature>
<feature type="chain" id="PRO_5046804476" description="Vacuolar membrane protease" evidence="10">
    <location>
        <begin position="26"/>
        <end position="729"/>
    </location>
</feature>
<organism evidence="12 13">
    <name type="scientific">Rhizomicrobium electricum</name>
    <dbReference type="NCBI Taxonomy" id="480070"/>
    <lineage>
        <taxon>Bacteria</taxon>
        <taxon>Pseudomonadati</taxon>
        <taxon>Pseudomonadota</taxon>
        <taxon>Alphaproteobacteria</taxon>
        <taxon>Micropepsales</taxon>
        <taxon>Micropepsaceae</taxon>
        <taxon>Rhizomicrobium</taxon>
    </lineage>
</organism>
<feature type="transmembrane region" description="Helical" evidence="9">
    <location>
        <begin position="524"/>
        <end position="543"/>
    </location>
</feature>
<dbReference type="PANTHER" id="PTHR12147">
    <property type="entry name" value="METALLOPEPTIDASE M28 FAMILY MEMBER"/>
    <property type="match status" value="1"/>
</dbReference>
<feature type="transmembrane region" description="Helical" evidence="9">
    <location>
        <begin position="385"/>
        <end position="406"/>
    </location>
</feature>
<dbReference type="InterPro" id="IPR045175">
    <property type="entry name" value="M28_fam"/>
</dbReference>